<name>A0A1G2TVZ9_9BACT</name>
<dbReference type="EMBL" id="MHWA01000014">
    <property type="protein sequence ID" value="OHB01467.1"/>
    <property type="molecule type" value="Genomic_DNA"/>
</dbReference>
<dbReference type="Gene3D" id="3.30.300.20">
    <property type="match status" value="1"/>
</dbReference>
<evidence type="ECO:0008006" key="3">
    <source>
        <dbReference type="Google" id="ProtNLM"/>
    </source>
</evidence>
<dbReference type="InterPro" id="IPR015946">
    <property type="entry name" value="KH_dom-like_a/b"/>
</dbReference>
<dbReference type="Proteomes" id="UP000178404">
    <property type="component" value="Unassembled WGS sequence"/>
</dbReference>
<reference evidence="1 2" key="1">
    <citation type="journal article" date="2016" name="Nat. Commun.">
        <title>Thousands of microbial genomes shed light on interconnected biogeochemical processes in an aquifer system.</title>
        <authorList>
            <person name="Anantharaman K."/>
            <person name="Brown C.T."/>
            <person name="Hug L.A."/>
            <person name="Sharon I."/>
            <person name="Castelle C.J."/>
            <person name="Probst A.J."/>
            <person name="Thomas B.C."/>
            <person name="Singh A."/>
            <person name="Wilkins M.J."/>
            <person name="Karaoz U."/>
            <person name="Brodie E.L."/>
            <person name="Williams K.H."/>
            <person name="Hubbard S.S."/>
            <person name="Banfield J.F."/>
        </authorList>
    </citation>
    <scope>NUCLEOTIDE SEQUENCE [LARGE SCALE GENOMIC DNA]</scope>
</reference>
<evidence type="ECO:0000313" key="2">
    <source>
        <dbReference type="Proteomes" id="UP000178404"/>
    </source>
</evidence>
<evidence type="ECO:0000313" key="1">
    <source>
        <dbReference type="EMBL" id="OHB01467.1"/>
    </source>
</evidence>
<protein>
    <recommendedName>
        <fullName evidence="3">Ribosome-binding factor A</fullName>
    </recommendedName>
</protein>
<sequence length="120" mass="14202">MKHINRFKDDKFISLISRFAAEYFSIESSKDSLMTITKTELFDRGKRASVYFTALPVEKEGAALEFAKRRRQDFRRFMMSKKSFGFTPKIDFYIDEGEHNRQKIDRLSNESNIENLINKS</sequence>
<dbReference type="AlphaFoldDB" id="A0A1G2TVZ9"/>
<organism evidence="1 2">
    <name type="scientific">Candidatus Zambryskibacteria bacterium RIFCSPLOWO2_01_FULL_35_19</name>
    <dbReference type="NCBI Taxonomy" id="1802757"/>
    <lineage>
        <taxon>Bacteria</taxon>
        <taxon>Candidatus Zambryskiibacteriota</taxon>
    </lineage>
</organism>
<accession>A0A1G2TVZ9</accession>
<proteinExistence type="predicted"/>
<gene>
    <name evidence="1" type="ORF">A3A90_01305</name>
</gene>
<comment type="caution">
    <text evidence="1">The sequence shown here is derived from an EMBL/GenBank/DDBJ whole genome shotgun (WGS) entry which is preliminary data.</text>
</comment>
<dbReference type="InterPro" id="IPR023799">
    <property type="entry name" value="RbfA_dom_sf"/>
</dbReference>
<dbReference type="SUPFAM" id="SSF89919">
    <property type="entry name" value="Ribosome-binding factor A, RbfA"/>
    <property type="match status" value="1"/>
</dbReference>